<dbReference type="KEGG" id="mox:DAMO_2440"/>
<sequence>MRTRHRVSLANTCGSVSPFFGLTGRNEDFILKLWRIQATDRNVRCEFPGQACGVMAVSVQARQSTTA</sequence>
<protein>
    <submittedName>
        <fullName evidence="1">Uncharacterized protein</fullName>
    </submittedName>
</protein>
<proteinExistence type="predicted"/>
<dbReference type="EMBL" id="FP565575">
    <property type="protein sequence ID" value="CBE69508.1"/>
    <property type="molecule type" value="Genomic_DNA"/>
</dbReference>
<gene>
    <name evidence="1" type="ORF">DAMO_2440</name>
</gene>
<accession>D5MJD5</accession>
<name>D5MJD5_METO1</name>
<evidence type="ECO:0000313" key="2">
    <source>
        <dbReference type="Proteomes" id="UP000006898"/>
    </source>
</evidence>
<evidence type="ECO:0000313" key="1">
    <source>
        <dbReference type="EMBL" id="CBE69508.1"/>
    </source>
</evidence>
<organism evidence="1 2">
    <name type="scientific">Methylomirabilis oxygeniifera</name>
    <dbReference type="NCBI Taxonomy" id="671143"/>
    <lineage>
        <taxon>Bacteria</taxon>
        <taxon>Candidatus Methylomirabilota</taxon>
        <taxon>Candidatus Methylomirabilia</taxon>
        <taxon>Candidatus Methylomirabilales</taxon>
        <taxon>Candidatus Methylomirabilaceae</taxon>
        <taxon>Candidatus Methylomirabilis</taxon>
    </lineage>
</organism>
<dbReference type="Proteomes" id="UP000006898">
    <property type="component" value="Chromosome"/>
</dbReference>
<reference evidence="1 2" key="1">
    <citation type="journal article" date="2010" name="Nature">
        <title>Nitrite-driven anaerobic methane oxidation by oxygenic bacteria.</title>
        <authorList>
            <person name="Ettwig K.F."/>
            <person name="Butler M.K."/>
            <person name="Le Paslier D."/>
            <person name="Pelletier E."/>
            <person name="Mangenot S."/>
            <person name="Kuypers M.M.M."/>
            <person name="Schreiber F."/>
            <person name="Dutilh B.E."/>
            <person name="Zedelius J."/>
            <person name="de Beer D."/>
            <person name="Gloerich J."/>
            <person name="Wessels H.J.C.T."/>
            <person name="van Allen T."/>
            <person name="Luesken F."/>
            <person name="Wu M."/>
            <person name="van de Pas-Schoonen K.T."/>
            <person name="Op den Camp H.J.M."/>
            <person name="Janssen-Megens E.M."/>
            <person name="Francoijs K-J."/>
            <person name="Stunnenberg H."/>
            <person name="Weissenbach J."/>
            <person name="Jetten M.S.M."/>
            <person name="Strous M."/>
        </authorList>
    </citation>
    <scope>NUCLEOTIDE SEQUENCE [LARGE SCALE GENOMIC DNA]</scope>
</reference>
<dbReference type="STRING" id="671143.DAMO_2440"/>
<dbReference type="AlphaFoldDB" id="D5MJD5"/>
<dbReference type="HOGENOM" id="CLU_2804459_0_0_0"/>